<evidence type="ECO:0000313" key="1">
    <source>
        <dbReference type="EMBL" id="AFB20609.1"/>
    </source>
</evidence>
<proteinExistence type="predicted"/>
<dbReference type="EMBL" id="CP003304">
    <property type="protein sequence ID" value="AFB20609.1"/>
    <property type="molecule type" value="Genomic_DNA"/>
</dbReference>
<organism evidence="1 2">
    <name type="scientific">Rickettsia canadensis str. CA410</name>
    <dbReference type="NCBI Taxonomy" id="1105107"/>
    <lineage>
        <taxon>Bacteria</taxon>
        <taxon>Pseudomonadati</taxon>
        <taxon>Pseudomonadota</taxon>
        <taxon>Alphaproteobacteria</taxon>
        <taxon>Rickettsiales</taxon>
        <taxon>Rickettsiaceae</taxon>
        <taxon>Rickettsieae</taxon>
        <taxon>Rickettsia</taxon>
        <taxon>belli group</taxon>
    </lineage>
</organism>
<gene>
    <name evidence="1" type="ORF">RCA_00130</name>
</gene>
<sequence>MIGEESEDKYHSWNIATFSKENVDFLGNY</sequence>
<accession>A0ABM5MQF3</accession>
<keyword evidence="2" id="KW-1185">Reference proteome</keyword>
<evidence type="ECO:0000313" key="2">
    <source>
        <dbReference type="Proteomes" id="UP000007878"/>
    </source>
</evidence>
<reference evidence="2" key="1">
    <citation type="submission" date="2012-02" db="EMBL/GenBank/DDBJ databases">
        <title>Complete genome sequence of Rickettsia parkeri strain Portsmouth.</title>
        <authorList>
            <person name="Johnson S.L."/>
            <person name="Munk A.C."/>
            <person name="Han S."/>
            <person name="Bruce D.C."/>
            <person name="Dasch G.A."/>
        </authorList>
    </citation>
    <scope>NUCLEOTIDE SEQUENCE [LARGE SCALE GENOMIC DNA]</scope>
    <source>
        <strain evidence="2">CA410</strain>
    </source>
</reference>
<protein>
    <submittedName>
        <fullName evidence="1">Uncharacterized protein</fullName>
    </submittedName>
</protein>
<dbReference type="Proteomes" id="UP000007878">
    <property type="component" value="Chromosome"/>
</dbReference>
<name>A0ABM5MQF3_RICCA</name>